<sequence>MNAIETYYDAVPRSAARVEEIGPFTLFVGTGAWPYYARPRLGVVHEFTPVEIETVRARQRELGVPEAFEWVDETTPSLLPAARAAGLEVMEAPLMVLSGAVPAAVPDGVTVRTIDADDRALPAAVVAQDRGFGGTGEGTDGRADFLRERLRAGLTRMAIAESAEGVLAAGQHQPVGDVTEIVGVATVPEARRRGLAGAVTAQLVADATALVAAARRADSAASGTAGPVVFLSAGEDAARVYARLGFERRGTACIVG</sequence>
<evidence type="ECO:0000313" key="2">
    <source>
        <dbReference type="EMBL" id="MDA0179221.1"/>
    </source>
</evidence>
<gene>
    <name evidence="2" type="ORF">OJ997_02845</name>
</gene>
<dbReference type="EMBL" id="JAPDDP010000003">
    <property type="protein sequence ID" value="MDA0179221.1"/>
    <property type="molecule type" value="Genomic_DNA"/>
</dbReference>
<organism evidence="2 3">
    <name type="scientific">Solirubrobacter phytolaccae</name>
    <dbReference type="NCBI Taxonomy" id="1404360"/>
    <lineage>
        <taxon>Bacteria</taxon>
        <taxon>Bacillati</taxon>
        <taxon>Actinomycetota</taxon>
        <taxon>Thermoleophilia</taxon>
        <taxon>Solirubrobacterales</taxon>
        <taxon>Solirubrobacteraceae</taxon>
        <taxon>Solirubrobacter</taxon>
    </lineage>
</organism>
<protein>
    <submittedName>
        <fullName evidence="2">GNAT family N-acetyltransferase</fullName>
    </submittedName>
</protein>
<accession>A0A9X3N497</accession>
<evidence type="ECO:0000259" key="1">
    <source>
        <dbReference type="PROSITE" id="PS51186"/>
    </source>
</evidence>
<proteinExistence type="predicted"/>
<dbReference type="SUPFAM" id="SSF55729">
    <property type="entry name" value="Acyl-CoA N-acyltransferases (Nat)"/>
    <property type="match status" value="1"/>
</dbReference>
<comment type="caution">
    <text evidence="2">The sequence shown here is derived from an EMBL/GenBank/DDBJ whole genome shotgun (WGS) entry which is preliminary data.</text>
</comment>
<reference evidence="2" key="1">
    <citation type="submission" date="2022-10" db="EMBL/GenBank/DDBJ databases">
        <title>The WGS of Solirubrobacter phytolaccae KCTC 29190.</title>
        <authorList>
            <person name="Jiang Z."/>
        </authorList>
    </citation>
    <scope>NUCLEOTIDE SEQUENCE</scope>
    <source>
        <strain evidence="2">KCTC 29190</strain>
    </source>
</reference>
<dbReference type="RefSeq" id="WP_270023485.1">
    <property type="nucleotide sequence ID" value="NZ_JAPDDP010000003.1"/>
</dbReference>
<dbReference type="AlphaFoldDB" id="A0A9X3N497"/>
<feature type="domain" description="N-acetyltransferase" evidence="1">
    <location>
        <begin position="109"/>
        <end position="256"/>
    </location>
</feature>
<name>A0A9X3N497_9ACTN</name>
<dbReference type="PROSITE" id="PS51186">
    <property type="entry name" value="GNAT"/>
    <property type="match status" value="1"/>
</dbReference>
<keyword evidence="3" id="KW-1185">Reference proteome</keyword>
<dbReference type="Proteomes" id="UP001147653">
    <property type="component" value="Unassembled WGS sequence"/>
</dbReference>
<dbReference type="Gene3D" id="3.40.630.30">
    <property type="match status" value="1"/>
</dbReference>
<dbReference type="InterPro" id="IPR016181">
    <property type="entry name" value="Acyl_CoA_acyltransferase"/>
</dbReference>
<dbReference type="InterPro" id="IPR000182">
    <property type="entry name" value="GNAT_dom"/>
</dbReference>
<evidence type="ECO:0000313" key="3">
    <source>
        <dbReference type="Proteomes" id="UP001147653"/>
    </source>
</evidence>
<dbReference type="GO" id="GO:0016747">
    <property type="term" value="F:acyltransferase activity, transferring groups other than amino-acyl groups"/>
    <property type="evidence" value="ECO:0007669"/>
    <property type="project" value="InterPro"/>
</dbReference>